<dbReference type="GO" id="GO:0009379">
    <property type="term" value="C:Holliday junction helicase complex"/>
    <property type="evidence" value="ECO:0007669"/>
    <property type="project" value="InterPro"/>
</dbReference>
<dbReference type="GO" id="GO:0048476">
    <property type="term" value="C:Holliday junction resolvase complex"/>
    <property type="evidence" value="ECO:0007669"/>
    <property type="project" value="UniProtKB-UniRule"/>
</dbReference>
<dbReference type="Pfam" id="PF07499">
    <property type="entry name" value="RuvA_C"/>
    <property type="match status" value="1"/>
</dbReference>
<dbReference type="Gene3D" id="1.10.150.20">
    <property type="entry name" value="5' to 3' exonuclease, C-terminal subdomain"/>
    <property type="match status" value="1"/>
</dbReference>
<dbReference type="Gene3D" id="2.40.50.140">
    <property type="entry name" value="Nucleic acid-binding proteins"/>
    <property type="match status" value="1"/>
</dbReference>
<feature type="region of interest" description="Domain II" evidence="6">
    <location>
        <begin position="65"/>
        <end position="142"/>
    </location>
</feature>
<keyword evidence="8" id="KW-0378">Hydrolase</keyword>
<comment type="function">
    <text evidence="6">The RuvA-RuvB-RuvC complex processes Holliday junction (HJ) DNA during genetic recombination and DNA repair, while the RuvA-RuvB complex plays an important role in the rescue of blocked DNA replication forks via replication fork reversal (RFR). RuvA specifically binds to HJ cruciform DNA, conferring on it an open structure. The RuvB hexamer acts as an ATP-dependent pump, pulling dsDNA into and through the RuvAB complex. HJ branch migration allows RuvC to scan DNA until it finds its consensus sequence, where it cleaves and resolves the cruciform DNA.</text>
</comment>
<dbReference type="GO" id="GO:0009378">
    <property type="term" value="F:four-way junction helicase activity"/>
    <property type="evidence" value="ECO:0007669"/>
    <property type="project" value="InterPro"/>
</dbReference>
<keyword evidence="8" id="KW-0547">Nucleotide-binding</keyword>
<dbReference type="GO" id="GO:0000400">
    <property type="term" value="F:four-way junction DNA binding"/>
    <property type="evidence" value="ECO:0007669"/>
    <property type="project" value="UniProtKB-UniRule"/>
</dbReference>
<dbReference type="GO" id="GO:0005524">
    <property type="term" value="F:ATP binding"/>
    <property type="evidence" value="ECO:0007669"/>
    <property type="project" value="InterPro"/>
</dbReference>
<feature type="domain" description="Helix-hairpin-helix DNA-binding motif class 1" evidence="7">
    <location>
        <begin position="73"/>
        <end position="92"/>
    </location>
</feature>
<sequence>MIAYIKGKLTQKSPTDIIIETSGGVGYHIHITSNTYHKIANQSELKILTHFIVKEDSQTLYGFADEEERHIFGLLISVSGVGPSTARVLLSTLSSGEVRSAIVSENIAVLKSAKGIGPKAAKRIVLELKDKVLKEGGAQSAAISETLTVDNTIREEALSALVALGFNKTLVQKALNRILKTTPHIQDSGELIKQALGQLSS</sequence>
<comment type="similarity">
    <text evidence="6">Belongs to the RuvA family.</text>
</comment>
<name>A0A6S6T9Z6_9BACT</name>
<feature type="region of interest" description="Domain III" evidence="6">
    <location>
        <begin position="149"/>
        <end position="201"/>
    </location>
</feature>
<reference evidence="8" key="1">
    <citation type="submission" date="2020-01" db="EMBL/GenBank/DDBJ databases">
        <authorList>
            <person name="Meier V. D."/>
            <person name="Meier V D."/>
        </authorList>
    </citation>
    <scope>NUCLEOTIDE SEQUENCE</scope>
    <source>
        <strain evidence="8">HLG_WM_MAG_10</strain>
    </source>
</reference>
<dbReference type="EMBL" id="CACVAQ010000223">
    <property type="protein sequence ID" value="CAA6815056.1"/>
    <property type="molecule type" value="Genomic_DNA"/>
</dbReference>
<keyword evidence="3 6" id="KW-0238">DNA-binding</keyword>
<dbReference type="InterPro" id="IPR036267">
    <property type="entry name" value="RuvA_C_sf"/>
</dbReference>
<protein>
    <recommendedName>
        <fullName evidence="6">Holliday junction branch migration complex subunit RuvA</fullName>
    </recommendedName>
</protein>
<comment type="caution">
    <text evidence="6">Lacks conserved residue(s) required for the propagation of feature annotation.</text>
</comment>
<keyword evidence="8" id="KW-0067">ATP-binding</keyword>
<comment type="subcellular location">
    <subcellularLocation>
        <location evidence="6">Cytoplasm</location>
    </subcellularLocation>
</comment>
<dbReference type="CDD" id="cd14332">
    <property type="entry name" value="UBA_RuvA_C"/>
    <property type="match status" value="1"/>
</dbReference>
<dbReference type="SMART" id="SM00278">
    <property type="entry name" value="HhH1"/>
    <property type="match status" value="2"/>
</dbReference>
<dbReference type="SUPFAM" id="SSF47781">
    <property type="entry name" value="RuvA domain 2-like"/>
    <property type="match status" value="1"/>
</dbReference>
<evidence type="ECO:0000256" key="2">
    <source>
        <dbReference type="ARBA" id="ARBA00022763"/>
    </source>
</evidence>
<evidence type="ECO:0000256" key="3">
    <source>
        <dbReference type="ARBA" id="ARBA00023125"/>
    </source>
</evidence>
<evidence type="ECO:0000256" key="5">
    <source>
        <dbReference type="ARBA" id="ARBA00023204"/>
    </source>
</evidence>
<evidence type="ECO:0000256" key="6">
    <source>
        <dbReference type="HAMAP-Rule" id="MF_00031"/>
    </source>
</evidence>
<organism evidence="8">
    <name type="scientific">uncultured Aureispira sp</name>
    <dbReference type="NCBI Taxonomy" id="1331704"/>
    <lineage>
        <taxon>Bacteria</taxon>
        <taxon>Pseudomonadati</taxon>
        <taxon>Bacteroidota</taxon>
        <taxon>Saprospiria</taxon>
        <taxon>Saprospirales</taxon>
        <taxon>Saprospiraceae</taxon>
        <taxon>Aureispira</taxon>
        <taxon>environmental samples</taxon>
    </lineage>
</organism>
<evidence type="ECO:0000256" key="4">
    <source>
        <dbReference type="ARBA" id="ARBA00023172"/>
    </source>
</evidence>
<dbReference type="InterPro" id="IPR010994">
    <property type="entry name" value="RuvA_2-like"/>
</dbReference>
<dbReference type="NCBIfam" id="TIGR00084">
    <property type="entry name" value="ruvA"/>
    <property type="match status" value="1"/>
</dbReference>
<evidence type="ECO:0000313" key="8">
    <source>
        <dbReference type="EMBL" id="CAA6815056.1"/>
    </source>
</evidence>
<dbReference type="InterPro" id="IPR003583">
    <property type="entry name" value="Hlx-hairpin-Hlx_DNA-bd_motif"/>
</dbReference>
<keyword evidence="2 6" id="KW-0227">DNA damage</keyword>
<dbReference type="HAMAP" id="MF_00031">
    <property type="entry name" value="DNA_HJ_migration_RuvA"/>
    <property type="match status" value="1"/>
</dbReference>
<keyword evidence="8" id="KW-0347">Helicase</keyword>
<keyword evidence="1 6" id="KW-0963">Cytoplasm</keyword>
<dbReference type="Gene3D" id="1.10.8.10">
    <property type="entry name" value="DNA helicase RuvA subunit, C-terminal domain"/>
    <property type="match status" value="1"/>
</dbReference>
<keyword evidence="4 6" id="KW-0233">DNA recombination</keyword>
<feature type="region of interest" description="Domain I" evidence="6">
    <location>
        <begin position="1"/>
        <end position="64"/>
    </location>
</feature>
<gene>
    <name evidence="6" type="primary">ruvA</name>
    <name evidence="8" type="ORF">HELGO_WM16609</name>
</gene>
<dbReference type="GO" id="GO:0006281">
    <property type="term" value="P:DNA repair"/>
    <property type="evidence" value="ECO:0007669"/>
    <property type="project" value="UniProtKB-UniRule"/>
</dbReference>
<dbReference type="GO" id="GO:0005737">
    <property type="term" value="C:cytoplasm"/>
    <property type="evidence" value="ECO:0007669"/>
    <property type="project" value="UniProtKB-SubCell"/>
</dbReference>
<comment type="domain">
    <text evidence="6">Has three domains with a flexible linker between the domains II and III and assumes an 'L' shape. Domain III is highly mobile and contacts RuvB.</text>
</comment>
<comment type="subunit">
    <text evidence="6">Homotetramer. Forms an RuvA(8)-RuvB(12)-Holliday junction (HJ) complex. HJ DNA is sandwiched between 2 RuvA tetramers; dsDNA enters through RuvA and exits via RuvB. An RuvB hexamer assembles on each DNA strand where it exits the tetramer. Each RuvB hexamer is contacted by two RuvA subunits (via domain III) on 2 adjacent RuvB subunits; this complex drives branch migration. In the full resolvosome a probable DNA-RuvA(4)-RuvB(12)-RuvC(2) complex forms which resolves the HJ.</text>
</comment>
<feature type="domain" description="Helix-hairpin-helix DNA-binding motif class 1" evidence="7">
    <location>
        <begin position="108"/>
        <end position="127"/>
    </location>
</feature>
<dbReference type="AlphaFoldDB" id="A0A6S6T9Z6"/>
<dbReference type="InterPro" id="IPR012340">
    <property type="entry name" value="NA-bd_OB-fold"/>
</dbReference>
<dbReference type="InterPro" id="IPR011114">
    <property type="entry name" value="RuvA_C"/>
</dbReference>
<dbReference type="InterPro" id="IPR013849">
    <property type="entry name" value="DNA_helicase_Holl-junc_RuvA_I"/>
</dbReference>
<dbReference type="SUPFAM" id="SSF50249">
    <property type="entry name" value="Nucleic acid-binding proteins"/>
    <property type="match status" value="1"/>
</dbReference>
<dbReference type="Pfam" id="PF01330">
    <property type="entry name" value="RuvA_N"/>
    <property type="match status" value="1"/>
</dbReference>
<evidence type="ECO:0000256" key="1">
    <source>
        <dbReference type="ARBA" id="ARBA00022490"/>
    </source>
</evidence>
<accession>A0A6S6T9Z6</accession>
<dbReference type="GO" id="GO:0006310">
    <property type="term" value="P:DNA recombination"/>
    <property type="evidence" value="ECO:0007669"/>
    <property type="project" value="UniProtKB-UniRule"/>
</dbReference>
<dbReference type="Pfam" id="PF14520">
    <property type="entry name" value="HHH_5"/>
    <property type="match status" value="1"/>
</dbReference>
<evidence type="ECO:0000259" key="7">
    <source>
        <dbReference type="SMART" id="SM00278"/>
    </source>
</evidence>
<keyword evidence="5 6" id="KW-0234">DNA repair</keyword>
<proteinExistence type="inferred from homology"/>
<dbReference type="InterPro" id="IPR000085">
    <property type="entry name" value="RuvA"/>
</dbReference>
<dbReference type="SUPFAM" id="SSF46929">
    <property type="entry name" value="DNA helicase RuvA subunit, C-terminal domain"/>
    <property type="match status" value="1"/>
</dbReference>